<protein>
    <submittedName>
        <fullName evidence="2">Oidioi.mRNA.OKI2018_I69.XSR.g14112.t1.cds</fullName>
    </submittedName>
</protein>
<evidence type="ECO:0000256" key="1">
    <source>
        <dbReference type="SAM" id="SignalP"/>
    </source>
</evidence>
<accession>A0ABN7S8U5</accession>
<keyword evidence="1" id="KW-0732">Signal</keyword>
<proteinExistence type="predicted"/>
<dbReference type="EMBL" id="OU015569">
    <property type="protein sequence ID" value="CAG5095273.1"/>
    <property type="molecule type" value="Genomic_DNA"/>
</dbReference>
<feature type="signal peptide" evidence="1">
    <location>
        <begin position="1"/>
        <end position="16"/>
    </location>
</feature>
<sequence>MKFFVAFAFGYFLVSATTFHPWRFVDYDYEEDSTPPPASIYDNLNKNPKAMKDLMRLKSAFTMYNLLEKNSKRSSPYLSSSNYE</sequence>
<dbReference type="Proteomes" id="UP001158576">
    <property type="component" value="Chromosome XSR"/>
</dbReference>
<keyword evidence="3" id="KW-1185">Reference proteome</keyword>
<gene>
    <name evidence="2" type="ORF">OKIOD_LOCUS5670</name>
</gene>
<evidence type="ECO:0000313" key="2">
    <source>
        <dbReference type="EMBL" id="CAG5095273.1"/>
    </source>
</evidence>
<evidence type="ECO:0000313" key="3">
    <source>
        <dbReference type="Proteomes" id="UP001158576"/>
    </source>
</evidence>
<organism evidence="2 3">
    <name type="scientific">Oikopleura dioica</name>
    <name type="common">Tunicate</name>
    <dbReference type="NCBI Taxonomy" id="34765"/>
    <lineage>
        <taxon>Eukaryota</taxon>
        <taxon>Metazoa</taxon>
        <taxon>Chordata</taxon>
        <taxon>Tunicata</taxon>
        <taxon>Appendicularia</taxon>
        <taxon>Copelata</taxon>
        <taxon>Oikopleuridae</taxon>
        <taxon>Oikopleura</taxon>
    </lineage>
</organism>
<reference evidence="2 3" key="1">
    <citation type="submission" date="2021-04" db="EMBL/GenBank/DDBJ databases">
        <authorList>
            <person name="Bliznina A."/>
        </authorList>
    </citation>
    <scope>NUCLEOTIDE SEQUENCE [LARGE SCALE GENOMIC DNA]</scope>
</reference>
<feature type="chain" id="PRO_5045746168" evidence="1">
    <location>
        <begin position="17"/>
        <end position="84"/>
    </location>
</feature>
<name>A0ABN7S8U5_OIKDI</name>